<dbReference type="AlphaFoldDB" id="A0A0B4XAN3"/>
<reference evidence="1 2" key="1">
    <citation type="submission" date="2013-11" db="EMBL/GenBank/DDBJ databases">
        <title>Complete genome sequence of Rhizobium gallicum bv. gallicum R602.</title>
        <authorList>
            <person name="Bustos P."/>
            <person name="Santamaria R.I."/>
            <person name="Lozano L."/>
            <person name="Acosta J.L."/>
            <person name="Ormeno-Orrillo E."/>
            <person name="Rogel M.A."/>
            <person name="Romero D."/>
            <person name="Cevallos M.A."/>
            <person name="Martinez-Romero E."/>
            <person name="Gonzalez V."/>
        </authorList>
    </citation>
    <scope>NUCLEOTIDE SEQUENCE [LARGE SCALE GENOMIC DNA]</scope>
    <source>
        <strain evidence="1 2">R602</strain>
        <plasmid evidence="1 2">pRgalR602b</plasmid>
    </source>
</reference>
<keyword evidence="1" id="KW-0614">Plasmid</keyword>
<dbReference type="HOGENOM" id="CLU_3047278_0_0_5"/>
<evidence type="ECO:0000313" key="2">
    <source>
        <dbReference type="Proteomes" id="UP000031368"/>
    </source>
</evidence>
<sequence>MHPNTHLFGNLRQSVDLPLRAADWKISLGSELTSRVGTNICPLDDLTAFGSPLF</sequence>
<dbReference type="KEGG" id="rga:RGR602_PB00046"/>
<dbReference type="EMBL" id="CP006879">
    <property type="protein sequence ID" value="AJD43587.1"/>
    <property type="molecule type" value="Genomic_DNA"/>
</dbReference>
<organism evidence="1 2">
    <name type="scientific">Rhizobium gallicum bv. gallicum R602sp</name>
    <dbReference type="NCBI Taxonomy" id="1041138"/>
    <lineage>
        <taxon>Bacteria</taxon>
        <taxon>Pseudomonadati</taxon>
        <taxon>Pseudomonadota</taxon>
        <taxon>Alphaproteobacteria</taxon>
        <taxon>Hyphomicrobiales</taxon>
        <taxon>Rhizobiaceae</taxon>
        <taxon>Rhizobium/Agrobacterium group</taxon>
        <taxon>Rhizobium</taxon>
    </lineage>
</organism>
<accession>A0A0B4XAN3</accession>
<geneLocation type="plasmid" evidence="1 2">
    <name>pRgalR602b</name>
</geneLocation>
<proteinExistence type="predicted"/>
<evidence type="ECO:0000313" key="1">
    <source>
        <dbReference type="EMBL" id="AJD43587.1"/>
    </source>
</evidence>
<dbReference type="Proteomes" id="UP000031368">
    <property type="component" value="Plasmid pRgalR602b"/>
</dbReference>
<gene>
    <name evidence="1" type="ORF">RGR602_PB00046</name>
</gene>
<name>A0A0B4XAN3_9HYPH</name>
<protein>
    <submittedName>
        <fullName evidence="1">Uncharacterized protein</fullName>
    </submittedName>
</protein>
<keyword evidence="2" id="KW-1185">Reference proteome</keyword>